<evidence type="ECO:0000313" key="1">
    <source>
        <dbReference type="EMBL" id="KAF3583196.1"/>
    </source>
</evidence>
<comment type="caution">
    <text evidence="1">The sequence shown here is derived from an EMBL/GenBank/DDBJ whole genome shotgun (WGS) entry which is preliminary data.</text>
</comment>
<organism evidence="1 2">
    <name type="scientific">Brassica cretica</name>
    <name type="common">Mustard</name>
    <dbReference type="NCBI Taxonomy" id="69181"/>
    <lineage>
        <taxon>Eukaryota</taxon>
        <taxon>Viridiplantae</taxon>
        <taxon>Streptophyta</taxon>
        <taxon>Embryophyta</taxon>
        <taxon>Tracheophyta</taxon>
        <taxon>Spermatophyta</taxon>
        <taxon>Magnoliopsida</taxon>
        <taxon>eudicotyledons</taxon>
        <taxon>Gunneridae</taxon>
        <taxon>Pentapetalae</taxon>
        <taxon>rosids</taxon>
        <taxon>malvids</taxon>
        <taxon>Brassicales</taxon>
        <taxon>Brassicaceae</taxon>
        <taxon>Brassiceae</taxon>
        <taxon>Brassica</taxon>
    </lineage>
</organism>
<sequence>MSRFRRWSYFSQFDAHPIESVAEDYIDRASRVNEYSADFQISYDEIYDERIAVRFQSLSTFTASELGLLFSQLFLFVPIEDFLLFCHWFVERRAFLSELASGPPHQYRWRHR</sequence>
<evidence type="ECO:0000313" key="2">
    <source>
        <dbReference type="Proteomes" id="UP000712600"/>
    </source>
</evidence>
<proteinExistence type="predicted"/>
<dbReference type="Proteomes" id="UP000712600">
    <property type="component" value="Unassembled WGS sequence"/>
</dbReference>
<dbReference type="AlphaFoldDB" id="A0A8S9RRG1"/>
<name>A0A8S9RRG1_BRACR</name>
<accession>A0A8S9RRG1</accession>
<reference evidence="1" key="1">
    <citation type="submission" date="2019-12" db="EMBL/GenBank/DDBJ databases">
        <title>Genome sequencing and annotation of Brassica cretica.</title>
        <authorList>
            <person name="Studholme D.J."/>
            <person name="Sarris P."/>
        </authorList>
    </citation>
    <scope>NUCLEOTIDE SEQUENCE</scope>
    <source>
        <strain evidence="1">PFS-109/04</strain>
        <tissue evidence="1">Leaf</tissue>
    </source>
</reference>
<gene>
    <name evidence="1" type="ORF">F2Q69_00029491</name>
</gene>
<protein>
    <submittedName>
        <fullName evidence="1">Uncharacterized protein</fullName>
    </submittedName>
</protein>
<dbReference type="EMBL" id="QGKX02000088">
    <property type="protein sequence ID" value="KAF3583196.1"/>
    <property type="molecule type" value="Genomic_DNA"/>
</dbReference>